<dbReference type="AlphaFoldDB" id="A0A183BGB4"/>
<evidence type="ECO:0000313" key="2">
    <source>
        <dbReference type="Proteomes" id="UP000272942"/>
    </source>
</evidence>
<name>A0A183BGB4_9TREM</name>
<evidence type="ECO:0000313" key="1">
    <source>
        <dbReference type="EMBL" id="VDP95936.1"/>
    </source>
</evidence>
<proteinExistence type="predicted"/>
<dbReference type="Proteomes" id="UP000272942">
    <property type="component" value="Unassembled WGS sequence"/>
</dbReference>
<dbReference type="OrthoDB" id="19014at2759"/>
<reference evidence="3" key="1">
    <citation type="submission" date="2016-06" db="UniProtKB">
        <authorList>
            <consortium name="WormBaseParasite"/>
        </authorList>
    </citation>
    <scope>IDENTIFICATION</scope>
</reference>
<sequence>MNQAIAQGKIDLRRLEAARANRLQQLREWEEYDRKMRSLDKKKQQKKSYSDRRVIFENQYVLLDATLNNDLEEEKLHIEVLEANVTYRQDTNLGT</sequence>
<dbReference type="WBParaSite" id="ECPE_0001829901-mRNA-1">
    <property type="protein sequence ID" value="ECPE_0001829901-mRNA-1"/>
    <property type="gene ID" value="ECPE_0001829901"/>
</dbReference>
<accession>A0A183BGB4</accession>
<organism evidence="3">
    <name type="scientific">Echinostoma caproni</name>
    <dbReference type="NCBI Taxonomy" id="27848"/>
    <lineage>
        <taxon>Eukaryota</taxon>
        <taxon>Metazoa</taxon>
        <taxon>Spiralia</taxon>
        <taxon>Lophotrochozoa</taxon>
        <taxon>Platyhelminthes</taxon>
        <taxon>Trematoda</taxon>
        <taxon>Digenea</taxon>
        <taxon>Plagiorchiida</taxon>
        <taxon>Echinostomata</taxon>
        <taxon>Echinostomatoidea</taxon>
        <taxon>Echinostomatidae</taxon>
        <taxon>Echinostoma</taxon>
    </lineage>
</organism>
<protein>
    <submittedName>
        <fullName evidence="3">TPH domain-containing protein</fullName>
    </submittedName>
</protein>
<dbReference type="EMBL" id="UZAN01076260">
    <property type="protein sequence ID" value="VDP95936.1"/>
    <property type="molecule type" value="Genomic_DNA"/>
</dbReference>
<gene>
    <name evidence="1" type="ORF">ECPE_LOCUS18248</name>
</gene>
<reference evidence="1 2" key="2">
    <citation type="submission" date="2018-11" db="EMBL/GenBank/DDBJ databases">
        <authorList>
            <consortium name="Pathogen Informatics"/>
        </authorList>
    </citation>
    <scope>NUCLEOTIDE SEQUENCE [LARGE SCALE GENOMIC DNA]</scope>
    <source>
        <strain evidence="1 2">Egypt</strain>
    </source>
</reference>
<keyword evidence="2" id="KW-1185">Reference proteome</keyword>
<evidence type="ECO:0000313" key="3">
    <source>
        <dbReference type="WBParaSite" id="ECPE_0001829901-mRNA-1"/>
    </source>
</evidence>